<reference evidence="1" key="2">
    <citation type="journal article" date="2015" name="Data Brief">
        <title>Shoot transcriptome of the giant reed, Arundo donax.</title>
        <authorList>
            <person name="Barrero R.A."/>
            <person name="Guerrero F.D."/>
            <person name="Moolhuijzen P."/>
            <person name="Goolsby J.A."/>
            <person name="Tidwell J."/>
            <person name="Bellgard S.E."/>
            <person name="Bellgard M.I."/>
        </authorList>
    </citation>
    <scope>NUCLEOTIDE SEQUENCE</scope>
    <source>
        <tissue evidence="1">Shoot tissue taken approximately 20 cm above the soil surface</tissue>
    </source>
</reference>
<sequence length="32" mass="3633">MGVVRDVLGEPFSCSSFPFRVLHFNHFVSLAH</sequence>
<organism evidence="1">
    <name type="scientific">Arundo donax</name>
    <name type="common">Giant reed</name>
    <name type="synonym">Donax arundinaceus</name>
    <dbReference type="NCBI Taxonomy" id="35708"/>
    <lineage>
        <taxon>Eukaryota</taxon>
        <taxon>Viridiplantae</taxon>
        <taxon>Streptophyta</taxon>
        <taxon>Embryophyta</taxon>
        <taxon>Tracheophyta</taxon>
        <taxon>Spermatophyta</taxon>
        <taxon>Magnoliopsida</taxon>
        <taxon>Liliopsida</taxon>
        <taxon>Poales</taxon>
        <taxon>Poaceae</taxon>
        <taxon>PACMAD clade</taxon>
        <taxon>Arundinoideae</taxon>
        <taxon>Arundineae</taxon>
        <taxon>Arundo</taxon>
    </lineage>
</organism>
<accession>A0A0A9FBB9</accession>
<reference evidence="1" key="1">
    <citation type="submission" date="2014-09" db="EMBL/GenBank/DDBJ databases">
        <authorList>
            <person name="Magalhaes I.L.F."/>
            <person name="Oliveira U."/>
            <person name="Santos F.R."/>
            <person name="Vidigal T.H.D.A."/>
            <person name="Brescovit A.D."/>
            <person name="Santos A.J."/>
        </authorList>
    </citation>
    <scope>NUCLEOTIDE SEQUENCE</scope>
    <source>
        <tissue evidence="1">Shoot tissue taken approximately 20 cm above the soil surface</tissue>
    </source>
</reference>
<proteinExistence type="predicted"/>
<name>A0A0A9FBB9_ARUDO</name>
<evidence type="ECO:0000313" key="1">
    <source>
        <dbReference type="EMBL" id="JAE10350.1"/>
    </source>
</evidence>
<protein>
    <submittedName>
        <fullName evidence="1">Uncharacterized protein</fullName>
    </submittedName>
</protein>
<dbReference type="AlphaFoldDB" id="A0A0A9FBB9"/>
<dbReference type="EMBL" id="GBRH01187546">
    <property type="protein sequence ID" value="JAE10350.1"/>
    <property type="molecule type" value="Transcribed_RNA"/>
</dbReference>